<keyword evidence="3" id="KW-1185">Reference proteome</keyword>
<reference evidence="2 3" key="1">
    <citation type="journal article" date="2019" name="Int. J. Syst. Evol. Microbiol.">
        <title>The Global Catalogue of Microorganisms (GCM) 10K type strain sequencing project: providing services to taxonomists for standard genome sequencing and annotation.</title>
        <authorList>
            <consortium name="The Broad Institute Genomics Platform"/>
            <consortium name="The Broad Institute Genome Sequencing Center for Infectious Disease"/>
            <person name="Wu L."/>
            <person name="Ma J."/>
        </authorList>
    </citation>
    <scope>NUCLEOTIDE SEQUENCE [LARGE SCALE GENOMIC DNA]</scope>
    <source>
        <strain evidence="2 3">JCM 10367</strain>
    </source>
</reference>
<name>A0ABN1HA19_9ACTN</name>
<sequence length="148" mass="16426">MQSSSVMKRRSFRRHAGRASVAVASAVLATSATVLTAPPAAAAGGCGKPQLKIWYDSDQYGSYLKAWFRTKPGCKAKVMGLHGWIYCNKPAKKVYDKMTSGRAPVETETKTLPSKSKCKSFYAQARIIYYADTDFHDAWSWKWGDYPA</sequence>
<feature type="chain" id="PRO_5046962521" description="Secreted protein" evidence="1">
    <location>
        <begin position="37"/>
        <end position="148"/>
    </location>
</feature>
<feature type="signal peptide" evidence="1">
    <location>
        <begin position="1"/>
        <end position="36"/>
    </location>
</feature>
<protein>
    <recommendedName>
        <fullName evidence="4">Secreted protein</fullName>
    </recommendedName>
</protein>
<comment type="caution">
    <text evidence="2">The sequence shown here is derived from an EMBL/GenBank/DDBJ whole genome shotgun (WGS) entry which is preliminary data.</text>
</comment>
<dbReference type="Proteomes" id="UP001500724">
    <property type="component" value="Unassembled WGS sequence"/>
</dbReference>
<evidence type="ECO:0000256" key="1">
    <source>
        <dbReference type="SAM" id="SignalP"/>
    </source>
</evidence>
<evidence type="ECO:0008006" key="4">
    <source>
        <dbReference type="Google" id="ProtNLM"/>
    </source>
</evidence>
<keyword evidence="1" id="KW-0732">Signal</keyword>
<proteinExistence type="predicted"/>
<gene>
    <name evidence="2" type="ORF">GCM10009535_08720</name>
</gene>
<evidence type="ECO:0000313" key="2">
    <source>
        <dbReference type="EMBL" id="GAA0635044.1"/>
    </source>
</evidence>
<dbReference type="EMBL" id="BAAAGU010000006">
    <property type="protein sequence ID" value="GAA0635044.1"/>
    <property type="molecule type" value="Genomic_DNA"/>
</dbReference>
<accession>A0ABN1HA19</accession>
<evidence type="ECO:0000313" key="3">
    <source>
        <dbReference type="Proteomes" id="UP001500724"/>
    </source>
</evidence>
<organism evidence="2 3">
    <name type="scientific">Streptomyces thermocarboxydovorans</name>
    <dbReference type="NCBI Taxonomy" id="59298"/>
    <lineage>
        <taxon>Bacteria</taxon>
        <taxon>Bacillati</taxon>
        <taxon>Actinomycetota</taxon>
        <taxon>Actinomycetes</taxon>
        <taxon>Kitasatosporales</taxon>
        <taxon>Streptomycetaceae</taxon>
        <taxon>Streptomyces</taxon>
    </lineage>
</organism>